<evidence type="ECO:0000313" key="3">
    <source>
        <dbReference type="Proteomes" id="UP000807306"/>
    </source>
</evidence>
<feature type="compositionally biased region" description="Polar residues" evidence="1">
    <location>
        <begin position="164"/>
        <end position="176"/>
    </location>
</feature>
<organism evidence="2 3">
    <name type="scientific">Crepidotus variabilis</name>
    <dbReference type="NCBI Taxonomy" id="179855"/>
    <lineage>
        <taxon>Eukaryota</taxon>
        <taxon>Fungi</taxon>
        <taxon>Dikarya</taxon>
        <taxon>Basidiomycota</taxon>
        <taxon>Agaricomycotina</taxon>
        <taxon>Agaricomycetes</taxon>
        <taxon>Agaricomycetidae</taxon>
        <taxon>Agaricales</taxon>
        <taxon>Agaricineae</taxon>
        <taxon>Crepidotaceae</taxon>
        <taxon>Crepidotus</taxon>
    </lineage>
</organism>
<dbReference type="OrthoDB" id="21418at2759"/>
<accession>A0A9P6EFT6</accession>
<dbReference type="PANTHER" id="PTHR38645">
    <property type="entry name" value="CHROMOSOME 9, WHOLE GENOME SHOTGUN SEQUENCE"/>
    <property type="match status" value="1"/>
</dbReference>
<feature type="region of interest" description="Disordered" evidence="1">
    <location>
        <begin position="108"/>
        <end position="237"/>
    </location>
</feature>
<dbReference type="EMBL" id="MU157850">
    <property type="protein sequence ID" value="KAF9528761.1"/>
    <property type="molecule type" value="Genomic_DNA"/>
</dbReference>
<dbReference type="Proteomes" id="UP000807306">
    <property type="component" value="Unassembled WGS sequence"/>
</dbReference>
<evidence type="ECO:0000313" key="2">
    <source>
        <dbReference type="EMBL" id="KAF9528761.1"/>
    </source>
</evidence>
<dbReference type="PANTHER" id="PTHR38645:SF1">
    <property type="entry name" value="YALI0F12243P"/>
    <property type="match status" value="1"/>
</dbReference>
<feature type="region of interest" description="Disordered" evidence="1">
    <location>
        <begin position="255"/>
        <end position="307"/>
    </location>
</feature>
<keyword evidence="3" id="KW-1185">Reference proteome</keyword>
<proteinExistence type="predicted"/>
<reference evidence="2" key="1">
    <citation type="submission" date="2020-11" db="EMBL/GenBank/DDBJ databases">
        <authorList>
            <consortium name="DOE Joint Genome Institute"/>
            <person name="Ahrendt S."/>
            <person name="Riley R."/>
            <person name="Andreopoulos W."/>
            <person name="Labutti K."/>
            <person name="Pangilinan J."/>
            <person name="Ruiz-Duenas F.J."/>
            <person name="Barrasa J.M."/>
            <person name="Sanchez-Garcia M."/>
            <person name="Camarero S."/>
            <person name="Miyauchi S."/>
            <person name="Serrano A."/>
            <person name="Linde D."/>
            <person name="Babiker R."/>
            <person name="Drula E."/>
            <person name="Ayuso-Fernandez I."/>
            <person name="Pacheco R."/>
            <person name="Padilla G."/>
            <person name="Ferreira P."/>
            <person name="Barriuso J."/>
            <person name="Kellner H."/>
            <person name="Castanera R."/>
            <person name="Alfaro M."/>
            <person name="Ramirez L."/>
            <person name="Pisabarro A.G."/>
            <person name="Kuo A."/>
            <person name="Tritt A."/>
            <person name="Lipzen A."/>
            <person name="He G."/>
            <person name="Yan M."/>
            <person name="Ng V."/>
            <person name="Cullen D."/>
            <person name="Martin F."/>
            <person name="Rosso M.-N."/>
            <person name="Henrissat B."/>
            <person name="Hibbett D."/>
            <person name="Martinez A.T."/>
            <person name="Grigoriev I.V."/>
        </authorList>
    </citation>
    <scope>NUCLEOTIDE SEQUENCE</scope>
    <source>
        <strain evidence="2">CBS 506.95</strain>
    </source>
</reference>
<name>A0A9P6EFT6_9AGAR</name>
<evidence type="ECO:0000256" key="1">
    <source>
        <dbReference type="SAM" id="MobiDB-lite"/>
    </source>
</evidence>
<sequence length="329" mass="34936">MESLNLNTLASSLPAGQQNAEKELLNDFKAAALSITKLYRSSRKTSKRAYNAGYGAACQDLLTFIQQGVSAGDVGQAASAGSSQEVEGGGMTIGRVMDRIEARLEAIRATEEDEDEDEEREKDKERPVAPGTTSRAPAVAPATPSSTKIVAKKLPSQRSKDTAPPNNSNTRQSSEHSSSSLSPPPSAPLALPSKTLKMRTLPSHSTSSNGTPHRSEPFPTTNPSTPVSFSEPPPIVFNAGTKRRHAMMMMLDASSPTLSISPGTASSSSTGSPATGPGSGSVIGRRRTRSSRNIGQHQSQNQNINLIQVASEAMDIEEDGRERKRVARR</sequence>
<feature type="compositionally biased region" description="Low complexity" evidence="1">
    <location>
        <begin position="132"/>
        <end position="147"/>
    </location>
</feature>
<feature type="compositionally biased region" description="Polar residues" evidence="1">
    <location>
        <begin position="202"/>
        <end position="228"/>
    </location>
</feature>
<dbReference type="AlphaFoldDB" id="A0A9P6EFT6"/>
<feature type="compositionally biased region" description="Low complexity" evidence="1">
    <location>
        <begin position="261"/>
        <end position="276"/>
    </location>
</feature>
<feature type="compositionally biased region" description="Acidic residues" evidence="1">
    <location>
        <begin position="111"/>
        <end position="120"/>
    </location>
</feature>
<protein>
    <submittedName>
        <fullName evidence="2">Uncharacterized protein</fullName>
    </submittedName>
</protein>
<feature type="compositionally biased region" description="Polar residues" evidence="1">
    <location>
        <begin position="291"/>
        <end position="307"/>
    </location>
</feature>
<gene>
    <name evidence="2" type="ORF">CPB83DRAFT_853715</name>
</gene>
<comment type="caution">
    <text evidence="2">The sequence shown here is derived from an EMBL/GenBank/DDBJ whole genome shotgun (WGS) entry which is preliminary data.</text>
</comment>